<keyword evidence="4" id="KW-0446">Lipid-binding</keyword>
<evidence type="ECO:0000256" key="1">
    <source>
        <dbReference type="ARBA" id="ARBA00004370"/>
    </source>
</evidence>
<dbReference type="InterPro" id="IPR000008">
    <property type="entry name" value="C2_dom"/>
</dbReference>
<protein>
    <submittedName>
        <fullName evidence="9">Extended synaptotagmin-1</fullName>
    </submittedName>
</protein>
<accession>A0A5B6UB84</accession>
<keyword evidence="2" id="KW-0813">Transport</keyword>
<feature type="domain" description="C2" evidence="7">
    <location>
        <begin position="328"/>
        <end position="469"/>
    </location>
</feature>
<dbReference type="Proteomes" id="UP000325315">
    <property type="component" value="Unassembled WGS sequence"/>
</dbReference>
<evidence type="ECO:0000259" key="7">
    <source>
        <dbReference type="PROSITE" id="PS50004"/>
    </source>
</evidence>
<dbReference type="OrthoDB" id="1029639at2759"/>
<dbReference type="CDD" id="cd21669">
    <property type="entry name" value="SMP_SF"/>
    <property type="match status" value="1"/>
</dbReference>
<evidence type="ECO:0000259" key="8">
    <source>
        <dbReference type="PROSITE" id="PS51847"/>
    </source>
</evidence>
<comment type="caution">
    <text evidence="9">The sequence shown here is derived from an EMBL/GenBank/DDBJ whole genome shotgun (WGS) entry which is preliminary data.</text>
</comment>
<dbReference type="AlphaFoldDB" id="A0A5B6UB84"/>
<evidence type="ECO:0000256" key="2">
    <source>
        <dbReference type="ARBA" id="ARBA00022448"/>
    </source>
</evidence>
<dbReference type="GO" id="GO:0008289">
    <property type="term" value="F:lipid binding"/>
    <property type="evidence" value="ECO:0007669"/>
    <property type="project" value="UniProtKB-KW"/>
</dbReference>
<keyword evidence="5" id="KW-0472">Membrane</keyword>
<dbReference type="GO" id="GO:0006869">
    <property type="term" value="P:lipid transport"/>
    <property type="evidence" value="ECO:0007669"/>
    <property type="project" value="UniProtKB-KW"/>
</dbReference>
<proteinExistence type="predicted"/>
<dbReference type="GO" id="GO:0016020">
    <property type="term" value="C:membrane"/>
    <property type="evidence" value="ECO:0007669"/>
    <property type="project" value="UniProtKB-SubCell"/>
</dbReference>
<dbReference type="EMBL" id="SMMG02000013">
    <property type="protein sequence ID" value="KAA3454046.1"/>
    <property type="molecule type" value="Genomic_DNA"/>
</dbReference>
<dbReference type="PROSITE" id="PS51847">
    <property type="entry name" value="SMP"/>
    <property type="match status" value="1"/>
</dbReference>
<evidence type="ECO:0000256" key="4">
    <source>
        <dbReference type="ARBA" id="ARBA00023121"/>
    </source>
</evidence>
<keyword evidence="3" id="KW-0445">Lipid transport</keyword>
<feature type="domain" description="SMP-LTD" evidence="8">
    <location>
        <begin position="185"/>
        <end position="380"/>
    </location>
</feature>
<dbReference type="PANTHER" id="PTHR47261">
    <property type="entry name" value="CALCIUM-DEPENDENT LIPID-BINDING (CALB DOMAIN) FAMILY PROTEIN"/>
    <property type="match status" value="1"/>
</dbReference>
<dbReference type="SMART" id="SM00239">
    <property type="entry name" value="C2"/>
    <property type="match status" value="1"/>
</dbReference>
<sequence>MIILQSSTSSFSYPLRPPLCCCKTNISFPPRNRKARLITLFLPRRKLWLLACAIPTPDSNKLNVKVARNLVAKGFSKDFVDGESQESSIPMGSNFTNFQQDPIVDKLRTQLGVIHPIPSPPINRNIVGLFVFFFFVGVAFDKIWTSRKKRSKSGSLDGEAVRVGSGVWPQVPTSFSSFLEKDLQRKESVEWVNMVLGKLWKVYRGGIENWIIGLLQPVIDNLKKPDYVQRVEIKQFSLGDEPLSVRNVERRTSRRANDLQYQIGLRYTGGARMLLMLSLKFGIIPIVVPVGVRDFDIDGELWKQLLDGEELDGNRRKQFMLISFGPVPNDSKREEIQEEKNKNFVGELSVTLVDARKLSYHNLLYAYVASLPFTIFNSAHLLSGKTDPYVVLSLGDQVIRSKKNSQTTVIGPPGEPIWNQDFYLLVANPGKEKLRLQVKDSLGFTDFTIGTGEVDLGSLQDTVPTDKIVVLRGGWGVFRKRSRGEILLRLTYKAYVEDEEDDTTATESVSADFSDDELSDIDESNGTYELGIKQNTDETNKESFMDVLAALIVSEEFQGIVSSEPWSKNLDDISRTGPSKTRLNGVNTEAATSDSDKGSEPPGDVQYLAFCRLNLIMVCRDHKYISANCTEYGWLKFLQSLMSNDALS</sequence>
<dbReference type="InterPro" id="IPR031468">
    <property type="entry name" value="SMP_LBD"/>
</dbReference>
<dbReference type="PANTHER" id="PTHR47261:SF2">
    <property type="entry name" value="CALCIUM-DEPENDENT LIPID-BINDING (CALB DOMAIN) FAMILY PROTEIN"/>
    <property type="match status" value="1"/>
</dbReference>
<dbReference type="CDD" id="cd00030">
    <property type="entry name" value="C2"/>
    <property type="match status" value="1"/>
</dbReference>
<dbReference type="Pfam" id="PF00168">
    <property type="entry name" value="C2"/>
    <property type="match status" value="1"/>
</dbReference>
<dbReference type="InterPro" id="IPR035892">
    <property type="entry name" value="C2_domain_sf"/>
</dbReference>
<dbReference type="SUPFAM" id="SSF49562">
    <property type="entry name" value="C2 domain (Calcium/lipid-binding domain, CaLB)"/>
    <property type="match status" value="1"/>
</dbReference>
<evidence type="ECO:0000256" key="5">
    <source>
        <dbReference type="ARBA" id="ARBA00023136"/>
    </source>
</evidence>
<evidence type="ECO:0000256" key="6">
    <source>
        <dbReference type="SAM" id="MobiDB-lite"/>
    </source>
</evidence>
<organism evidence="9 10">
    <name type="scientific">Gossypium australe</name>
    <dbReference type="NCBI Taxonomy" id="47621"/>
    <lineage>
        <taxon>Eukaryota</taxon>
        <taxon>Viridiplantae</taxon>
        <taxon>Streptophyta</taxon>
        <taxon>Embryophyta</taxon>
        <taxon>Tracheophyta</taxon>
        <taxon>Spermatophyta</taxon>
        <taxon>Magnoliopsida</taxon>
        <taxon>eudicotyledons</taxon>
        <taxon>Gunneridae</taxon>
        <taxon>Pentapetalae</taxon>
        <taxon>rosids</taxon>
        <taxon>malvids</taxon>
        <taxon>Malvales</taxon>
        <taxon>Malvaceae</taxon>
        <taxon>Malvoideae</taxon>
        <taxon>Gossypium</taxon>
    </lineage>
</organism>
<feature type="compositionally biased region" description="Polar residues" evidence="6">
    <location>
        <begin position="576"/>
        <end position="593"/>
    </location>
</feature>
<feature type="region of interest" description="Disordered" evidence="6">
    <location>
        <begin position="571"/>
        <end position="601"/>
    </location>
</feature>
<evidence type="ECO:0000256" key="3">
    <source>
        <dbReference type="ARBA" id="ARBA00023055"/>
    </source>
</evidence>
<feature type="compositionally biased region" description="Acidic residues" evidence="6">
    <location>
        <begin position="513"/>
        <end position="523"/>
    </location>
</feature>
<dbReference type="PROSITE" id="PS50004">
    <property type="entry name" value="C2"/>
    <property type="match status" value="1"/>
</dbReference>
<name>A0A5B6UB84_9ROSI</name>
<evidence type="ECO:0000313" key="9">
    <source>
        <dbReference type="EMBL" id="KAA3454046.1"/>
    </source>
</evidence>
<feature type="region of interest" description="Disordered" evidence="6">
    <location>
        <begin position="499"/>
        <end position="527"/>
    </location>
</feature>
<reference evidence="10" key="1">
    <citation type="journal article" date="2019" name="Plant Biotechnol. J.">
        <title>Genome sequencing of the Australian wild diploid species Gossypium australe highlights disease resistance and delayed gland morphogenesis.</title>
        <authorList>
            <person name="Cai Y."/>
            <person name="Cai X."/>
            <person name="Wang Q."/>
            <person name="Wang P."/>
            <person name="Zhang Y."/>
            <person name="Cai C."/>
            <person name="Xu Y."/>
            <person name="Wang K."/>
            <person name="Zhou Z."/>
            <person name="Wang C."/>
            <person name="Geng S."/>
            <person name="Li B."/>
            <person name="Dong Q."/>
            <person name="Hou Y."/>
            <person name="Wang H."/>
            <person name="Ai P."/>
            <person name="Liu Z."/>
            <person name="Yi F."/>
            <person name="Sun M."/>
            <person name="An G."/>
            <person name="Cheng J."/>
            <person name="Zhang Y."/>
            <person name="Shi Q."/>
            <person name="Xie Y."/>
            <person name="Shi X."/>
            <person name="Chang Y."/>
            <person name="Huang F."/>
            <person name="Chen Y."/>
            <person name="Hong S."/>
            <person name="Mi L."/>
            <person name="Sun Q."/>
            <person name="Zhang L."/>
            <person name="Zhou B."/>
            <person name="Peng R."/>
            <person name="Zhang X."/>
            <person name="Liu F."/>
        </authorList>
    </citation>
    <scope>NUCLEOTIDE SEQUENCE [LARGE SCALE GENOMIC DNA]</scope>
    <source>
        <strain evidence="10">cv. PA1801</strain>
    </source>
</reference>
<gene>
    <name evidence="9" type="ORF">EPI10_010008</name>
</gene>
<dbReference type="Gene3D" id="2.60.40.150">
    <property type="entry name" value="C2 domain"/>
    <property type="match status" value="1"/>
</dbReference>
<keyword evidence="10" id="KW-1185">Reference proteome</keyword>
<evidence type="ECO:0000313" key="10">
    <source>
        <dbReference type="Proteomes" id="UP000325315"/>
    </source>
</evidence>
<comment type="subcellular location">
    <subcellularLocation>
        <location evidence="1">Membrane</location>
    </subcellularLocation>
</comment>